<evidence type="ECO:0000256" key="7">
    <source>
        <dbReference type="ARBA" id="ARBA00022691"/>
    </source>
</evidence>
<keyword evidence="4" id="KW-0597">Phosphoprotein</keyword>
<evidence type="ECO:0000256" key="8">
    <source>
        <dbReference type="ARBA" id="ARBA00022723"/>
    </source>
</evidence>
<dbReference type="PROSITE" id="PS50280">
    <property type="entry name" value="SET"/>
    <property type="match status" value="1"/>
</dbReference>
<evidence type="ECO:0000256" key="6">
    <source>
        <dbReference type="ARBA" id="ARBA00022679"/>
    </source>
</evidence>
<organism evidence="20 21">
    <name type="scientific">Caerostris darwini</name>
    <dbReference type="NCBI Taxonomy" id="1538125"/>
    <lineage>
        <taxon>Eukaryota</taxon>
        <taxon>Metazoa</taxon>
        <taxon>Ecdysozoa</taxon>
        <taxon>Arthropoda</taxon>
        <taxon>Chelicerata</taxon>
        <taxon>Arachnida</taxon>
        <taxon>Araneae</taxon>
        <taxon>Araneomorphae</taxon>
        <taxon>Entelegynae</taxon>
        <taxon>Araneoidea</taxon>
        <taxon>Araneidae</taxon>
        <taxon>Caerostris</taxon>
    </lineage>
</organism>
<keyword evidence="7" id="KW-0949">S-adenosyl-L-methionine</keyword>
<gene>
    <name evidence="20" type="primary">NSD1</name>
    <name evidence="20" type="ORF">CDAR_439341</name>
</gene>
<dbReference type="Pfam" id="PF23004">
    <property type="entry name" value="PHDvar_NSD"/>
    <property type="match status" value="1"/>
</dbReference>
<evidence type="ECO:0000256" key="11">
    <source>
        <dbReference type="ARBA" id="ARBA00022833"/>
    </source>
</evidence>
<dbReference type="InterPro" id="IPR050777">
    <property type="entry name" value="SET2_Histone-Lys_MeTrsfase"/>
</dbReference>
<proteinExistence type="predicted"/>
<dbReference type="CDD" id="cd05838">
    <property type="entry name" value="PWWP_NSD_rpt2"/>
    <property type="match status" value="1"/>
</dbReference>
<dbReference type="InterPro" id="IPR003616">
    <property type="entry name" value="Post-SET_dom"/>
</dbReference>
<dbReference type="GO" id="GO:0016279">
    <property type="term" value="F:protein-lysine N-methyltransferase activity"/>
    <property type="evidence" value="ECO:0007669"/>
    <property type="project" value="UniProtKB-ARBA"/>
</dbReference>
<keyword evidence="11" id="KW-0862">Zinc</keyword>
<dbReference type="Pfam" id="PF00856">
    <property type="entry name" value="SET"/>
    <property type="match status" value="1"/>
</dbReference>
<dbReference type="AlphaFoldDB" id="A0AAV4MIU2"/>
<keyword evidence="21" id="KW-1185">Reference proteome</keyword>
<keyword evidence="6" id="KW-0808">Transferase</keyword>
<sequence length="547" mass="62377">MLVPAEIFRNFDLPPPELIPEKLDLPELEPESISIFFGNAPSTAGFTRLFFCFICKTSDGILHKCNDLKCKNHFHDECLAKYEKGMKSKRTCSRHICYTCEKENPKKKAGKGQLVQCIKCPAAFHYRENCIPAGSVKKSEYTIICPFHYGGKKGSSTLKIFNMNHCNICGTGGKLVCCESCPNAFHESCLNAEIPENEYICEDCTSRKYLVHGMIVWNKIGHYRWWPSQIIHPSYIPNNVKNMKHSDGEFCIRYFGHKTYSWAHRGCTYPYVEKDKHTLPISAGKFKEKYNEGLKDAAKAYDEFLANRVSDSLSDAKPDKYMRIRVNHLKPPVRAVTADENVISPCACDSSEQNPCGTDSGCLNRSMQIECHPNFCRAKELCQNQNFQKKNNVPTIPFKTVKRGWGLIALEDIKKGQFVIEYVGEVITHKEYEQRKKAMQANNKTSHYFLYLDSRRIIDAAQMGNNSRFINHSCNPNCEMQKWEVNGDSRIGIFAIQDIPSGDELTFNYQSNEFKQKCYCYASNCTGTIGKPLNKARFSATTDEAFI</sequence>
<dbReference type="InterPro" id="IPR013083">
    <property type="entry name" value="Znf_RING/FYVE/PHD"/>
</dbReference>
<dbReference type="InterPro" id="IPR001965">
    <property type="entry name" value="Znf_PHD"/>
</dbReference>
<evidence type="ECO:0000256" key="13">
    <source>
        <dbReference type="ARBA" id="ARBA00023242"/>
    </source>
</evidence>
<feature type="domain" description="SET" evidence="16">
    <location>
        <begin position="385"/>
        <end position="510"/>
    </location>
</feature>
<dbReference type="InterPro" id="IPR019787">
    <property type="entry name" value="Znf_PHD-finger"/>
</dbReference>
<evidence type="ECO:0000259" key="18">
    <source>
        <dbReference type="PROSITE" id="PS50868"/>
    </source>
</evidence>
<dbReference type="InterPro" id="IPR046341">
    <property type="entry name" value="SET_dom_sf"/>
</dbReference>
<keyword evidence="5" id="KW-0489">Methyltransferase</keyword>
<dbReference type="Pfam" id="PF17907">
    <property type="entry name" value="AWS"/>
    <property type="match status" value="1"/>
</dbReference>
<evidence type="ECO:0000259" key="15">
    <source>
        <dbReference type="PROSITE" id="PS50016"/>
    </source>
</evidence>
<dbReference type="PANTHER" id="PTHR22884">
    <property type="entry name" value="SET DOMAIN PROTEINS"/>
    <property type="match status" value="1"/>
</dbReference>
<evidence type="ECO:0000256" key="2">
    <source>
        <dbReference type="ARBA" id="ARBA00004286"/>
    </source>
</evidence>
<dbReference type="InterPro" id="IPR019786">
    <property type="entry name" value="Zinc_finger_PHD-type_CS"/>
</dbReference>
<dbReference type="InterPro" id="IPR055197">
    <property type="entry name" value="PHDvar_NSD"/>
</dbReference>
<dbReference type="InterPro" id="IPR011011">
    <property type="entry name" value="Znf_FYVE_PHD"/>
</dbReference>
<dbReference type="GO" id="GO:0005634">
    <property type="term" value="C:nucleus"/>
    <property type="evidence" value="ECO:0007669"/>
    <property type="project" value="UniProtKB-SubCell"/>
</dbReference>
<keyword evidence="13" id="KW-0539">Nucleus</keyword>
<evidence type="ECO:0000313" key="21">
    <source>
        <dbReference type="Proteomes" id="UP001054837"/>
    </source>
</evidence>
<evidence type="ECO:0000256" key="3">
    <source>
        <dbReference type="ARBA" id="ARBA00022454"/>
    </source>
</evidence>
<evidence type="ECO:0000259" key="19">
    <source>
        <dbReference type="PROSITE" id="PS51215"/>
    </source>
</evidence>
<dbReference type="InterPro" id="IPR001214">
    <property type="entry name" value="SET_dom"/>
</dbReference>
<dbReference type="PROSITE" id="PS50812">
    <property type="entry name" value="PWWP"/>
    <property type="match status" value="1"/>
</dbReference>
<comment type="caution">
    <text evidence="20">The sequence shown here is derived from an EMBL/GenBank/DDBJ whole genome shotgun (WGS) entry which is preliminary data.</text>
</comment>
<dbReference type="PROSITE" id="PS50868">
    <property type="entry name" value="POST_SET"/>
    <property type="match status" value="1"/>
</dbReference>
<dbReference type="PROSITE" id="PS51215">
    <property type="entry name" value="AWS"/>
    <property type="match status" value="1"/>
</dbReference>
<keyword evidence="9" id="KW-0677">Repeat</keyword>
<keyword evidence="10 14" id="KW-0863">Zinc-finger</keyword>
<dbReference type="Proteomes" id="UP001054837">
    <property type="component" value="Unassembled WGS sequence"/>
</dbReference>
<dbReference type="SMART" id="SM00249">
    <property type="entry name" value="PHD"/>
    <property type="match status" value="3"/>
</dbReference>
<name>A0AAV4MIU2_9ARAC</name>
<protein>
    <submittedName>
        <fullName evidence="20">Histone-lysine N-methyltransferase, H3 lysine-36 specific</fullName>
    </submittedName>
</protein>
<evidence type="ECO:0000256" key="1">
    <source>
        <dbReference type="ARBA" id="ARBA00004123"/>
    </source>
</evidence>
<evidence type="ECO:0000259" key="17">
    <source>
        <dbReference type="PROSITE" id="PS50812"/>
    </source>
</evidence>
<dbReference type="GO" id="GO:0140938">
    <property type="term" value="F:histone H3 methyltransferase activity"/>
    <property type="evidence" value="ECO:0007669"/>
    <property type="project" value="UniProtKB-ARBA"/>
</dbReference>
<dbReference type="Gene3D" id="2.170.270.10">
    <property type="entry name" value="SET domain"/>
    <property type="match status" value="1"/>
</dbReference>
<dbReference type="InterPro" id="IPR000313">
    <property type="entry name" value="PWWP_dom"/>
</dbReference>
<evidence type="ECO:0000256" key="10">
    <source>
        <dbReference type="ARBA" id="ARBA00022771"/>
    </source>
</evidence>
<dbReference type="SMART" id="SM00317">
    <property type="entry name" value="SET"/>
    <property type="match status" value="1"/>
</dbReference>
<dbReference type="SUPFAM" id="SSF82199">
    <property type="entry name" value="SET domain"/>
    <property type="match status" value="1"/>
</dbReference>
<feature type="domain" description="PWWP" evidence="17">
    <location>
        <begin position="212"/>
        <end position="274"/>
    </location>
</feature>
<evidence type="ECO:0000256" key="14">
    <source>
        <dbReference type="PROSITE-ProRule" id="PRU00146"/>
    </source>
</evidence>
<accession>A0AAV4MIU2</accession>
<dbReference type="Gene3D" id="3.30.40.10">
    <property type="entry name" value="Zinc/RING finger domain, C3HC4 (zinc finger)"/>
    <property type="match status" value="2"/>
</dbReference>
<evidence type="ECO:0000313" key="20">
    <source>
        <dbReference type="EMBL" id="GIX71931.1"/>
    </source>
</evidence>
<keyword evidence="8" id="KW-0479">Metal-binding</keyword>
<dbReference type="SMART" id="SM00293">
    <property type="entry name" value="PWWP"/>
    <property type="match status" value="1"/>
</dbReference>
<dbReference type="PROSITE" id="PS50016">
    <property type="entry name" value="ZF_PHD_2"/>
    <property type="match status" value="1"/>
</dbReference>
<dbReference type="InterPro" id="IPR006560">
    <property type="entry name" value="AWS_dom"/>
</dbReference>
<evidence type="ECO:0000256" key="12">
    <source>
        <dbReference type="ARBA" id="ARBA00022853"/>
    </source>
</evidence>
<dbReference type="SUPFAM" id="SSF63748">
    <property type="entry name" value="Tudor/PWWP/MBT"/>
    <property type="match status" value="1"/>
</dbReference>
<dbReference type="GO" id="GO:0008270">
    <property type="term" value="F:zinc ion binding"/>
    <property type="evidence" value="ECO:0007669"/>
    <property type="project" value="UniProtKB-KW"/>
</dbReference>
<dbReference type="Pfam" id="PF00628">
    <property type="entry name" value="PHD"/>
    <property type="match status" value="1"/>
</dbReference>
<feature type="domain" description="PHD-type" evidence="15">
    <location>
        <begin position="163"/>
        <end position="207"/>
    </location>
</feature>
<dbReference type="EMBL" id="BPLQ01000489">
    <property type="protein sequence ID" value="GIX71931.1"/>
    <property type="molecule type" value="Genomic_DNA"/>
</dbReference>
<evidence type="ECO:0000256" key="4">
    <source>
        <dbReference type="ARBA" id="ARBA00022553"/>
    </source>
</evidence>
<evidence type="ECO:0000259" key="16">
    <source>
        <dbReference type="PROSITE" id="PS50280"/>
    </source>
</evidence>
<dbReference type="GO" id="GO:0005694">
    <property type="term" value="C:chromosome"/>
    <property type="evidence" value="ECO:0007669"/>
    <property type="project" value="UniProtKB-SubCell"/>
</dbReference>
<feature type="domain" description="Post-SET" evidence="18">
    <location>
        <begin position="514"/>
        <end position="530"/>
    </location>
</feature>
<keyword evidence="12" id="KW-0156">Chromatin regulator</keyword>
<dbReference type="GO" id="GO:0032259">
    <property type="term" value="P:methylation"/>
    <property type="evidence" value="ECO:0007669"/>
    <property type="project" value="UniProtKB-KW"/>
</dbReference>
<dbReference type="Pfam" id="PF00855">
    <property type="entry name" value="PWWP"/>
    <property type="match status" value="1"/>
</dbReference>
<evidence type="ECO:0000256" key="5">
    <source>
        <dbReference type="ARBA" id="ARBA00022603"/>
    </source>
</evidence>
<evidence type="ECO:0000256" key="9">
    <source>
        <dbReference type="ARBA" id="ARBA00022737"/>
    </source>
</evidence>
<comment type="subcellular location">
    <subcellularLocation>
        <location evidence="2">Chromosome</location>
    </subcellularLocation>
    <subcellularLocation>
        <location evidence="1">Nucleus</location>
    </subcellularLocation>
</comment>
<dbReference type="SUPFAM" id="SSF57903">
    <property type="entry name" value="FYVE/PHD zinc finger"/>
    <property type="match status" value="1"/>
</dbReference>
<dbReference type="SMART" id="SM00570">
    <property type="entry name" value="AWS"/>
    <property type="match status" value="1"/>
</dbReference>
<dbReference type="CDD" id="cd15566">
    <property type="entry name" value="PHD3_NSD"/>
    <property type="match status" value="1"/>
</dbReference>
<dbReference type="Gene3D" id="2.30.30.140">
    <property type="match status" value="1"/>
</dbReference>
<dbReference type="PROSITE" id="PS01359">
    <property type="entry name" value="ZF_PHD_1"/>
    <property type="match status" value="1"/>
</dbReference>
<feature type="domain" description="AWS" evidence="19">
    <location>
        <begin position="341"/>
        <end position="391"/>
    </location>
</feature>
<keyword evidence="3" id="KW-0158">Chromosome</keyword>
<reference evidence="20 21" key="1">
    <citation type="submission" date="2021-06" db="EMBL/GenBank/DDBJ databases">
        <title>Caerostris darwini draft genome.</title>
        <authorList>
            <person name="Kono N."/>
            <person name="Arakawa K."/>
        </authorList>
    </citation>
    <scope>NUCLEOTIDE SEQUENCE [LARGE SCALE GENOMIC DNA]</scope>
</reference>